<feature type="signal peptide" evidence="3">
    <location>
        <begin position="1"/>
        <end position="16"/>
    </location>
</feature>
<keyword evidence="3" id="KW-0732">Signal</keyword>
<evidence type="ECO:0000256" key="2">
    <source>
        <dbReference type="SAM" id="Phobius"/>
    </source>
</evidence>
<keyword evidence="5" id="KW-1185">Reference proteome</keyword>
<dbReference type="Proteomes" id="UP001281761">
    <property type="component" value="Unassembled WGS sequence"/>
</dbReference>
<proteinExistence type="predicted"/>
<name>A0ABQ9X1L7_9EUKA</name>
<keyword evidence="2" id="KW-0812">Transmembrane</keyword>
<feature type="region of interest" description="Disordered" evidence="1">
    <location>
        <begin position="1136"/>
        <end position="1195"/>
    </location>
</feature>
<feature type="compositionally biased region" description="Polar residues" evidence="1">
    <location>
        <begin position="1160"/>
        <end position="1188"/>
    </location>
</feature>
<feature type="transmembrane region" description="Helical" evidence="2">
    <location>
        <begin position="1100"/>
        <end position="1125"/>
    </location>
</feature>
<organism evidence="4 5">
    <name type="scientific">Blattamonas nauphoetae</name>
    <dbReference type="NCBI Taxonomy" id="2049346"/>
    <lineage>
        <taxon>Eukaryota</taxon>
        <taxon>Metamonada</taxon>
        <taxon>Preaxostyla</taxon>
        <taxon>Oxymonadida</taxon>
        <taxon>Blattamonas</taxon>
    </lineage>
</organism>
<keyword evidence="2" id="KW-0472">Membrane</keyword>
<accession>A0ABQ9X1L7</accession>
<evidence type="ECO:0000313" key="5">
    <source>
        <dbReference type="Proteomes" id="UP001281761"/>
    </source>
</evidence>
<feature type="chain" id="PRO_5046930973" evidence="3">
    <location>
        <begin position="17"/>
        <end position="1195"/>
    </location>
</feature>
<reference evidence="4 5" key="1">
    <citation type="journal article" date="2022" name="bioRxiv">
        <title>Genomics of Preaxostyla Flagellates Illuminates Evolutionary Transitions and the Path Towards Mitochondrial Loss.</title>
        <authorList>
            <person name="Novak L.V.F."/>
            <person name="Treitli S.C."/>
            <person name="Pyrih J."/>
            <person name="Halakuc P."/>
            <person name="Pipaliya S.V."/>
            <person name="Vacek V."/>
            <person name="Brzon O."/>
            <person name="Soukal P."/>
            <person name="Eme L."/>
            <person name="Dacks J.B."/>
            <person name="Karnkowska A."/>
            <person name="Elias M."/>
            <person name="Hampl V."/>
        </authorList>
    </citation>
    <scope>NUCLEOTIDE SEQUENCE [LARGE SCALE GENOMIC DNA]</scope>
    <source>
        <strain evidence="4">NAU3</strain>
        <tissue evidence="4">Gut</tissue>
    </source>
</reference>
<keyword evidence="2" id="KW-1133">Transmembrane helix</keyword>
<gene>
    <name evidence="4" type="ORF">BLNAU_19393</name>
</gene>
<evidence type="ECO:0000256" key="3">
    <source>
        <dbReference type="SAM" id="SignalP"/>
    </source>
</evidence>
<dbReference type="SUPFAM" id="SSF51126">
    <property type="entry name" value="Pectin lyase-like"/>
    <property type="match status" value="1"/>
</dbReference>
<dbReference type="EMBL" id="JARBJD010000251">
    <property type="protein sequence ID" value="KAK2945659.1"/>
    <property type="molecule type" value="Genomic_DNA"/>
</dbReference>
<sequence>MLKTLWLVSITIAAHGATHLSEIIDCHLDRDHVNNELNNDVLRLSPGVFQLLDYPVISKMLKLEGTTSTITQSGHERTPVINQLKTNKSQHPNHSPKAHMDASHSLFMFDNSTVSLNKLIFDCGSDGMALAKVKSSEVVVSSSKVISNLKQTAFVVGTGMDGVGSSISVIDCSFISSSSMVLLPLVRTSPCLPTPPRDSSSTDTPHSDNTSPFLSVRGAGLVLSNVDLILGTGPLLDFGLLSHRSSRSGEIGGGETSTFLVGSVLRNVTSRGCSPEQLGHPSGLSQKLIGTEVTLSTSHLDGTGCLDINTFGSVYCVNTTFSHCSSNAESSPIAHQHFSSGDRFVSSQTAPLSLSFRLCTFTSMTSRSNGSQLDRPRKPVDLTLLFVDCVATDYGAALHDSSSSRLSIARCFFRGMTTSAQSAYSGAVDCVFMECVVTHARGYGGCLYLRNSALEMASVQFIDNSAPSGSDVYLSSGCGSLAEVMGRISDCHTNTFSTSLMSYDFGVRKGIIEEAGPATTITSIGLSLSYTVFAGSVKVETEESVEGKMLLLLDNTDAYTPITESSPPAACRVVVVEFPTLTKTGTSTVLPIGDNARLQFLSTYRVIAASLPGTPIDVSSSPPIFTISDAPRVLKILCRQGPNIGEKMVSLEGRYLAVGKYTVTFEGSPGLTLDVSFAEDQKGKQTQYSSSVSVGPGGTDKRFALGETYKVEKITSNYNPVRVESQEFSLVVPPLQSPFVFEVNKKKGGDDGNCRGLDNSCASFDAAFEMATKMKIKSFELKLVVSDTISKTLSISDEEEVFVTQGGLVRPSLIVPSTFSSNPLVVLSVSNASLSLTDTDALIRSSSLDLKLFQISSGSFEFSNGVIASETSSTANSEIRATNSDLCSWTTGAIEIVNSTAVFKSCSLTNLTQGAIIQSGGNVSLRDVYFLSNGPTHNDFPSARRNVMCSEGGTLFVGGLTGDGRSHHFPGSGISAETCHVSGATTKMSIPFVDSTHSTITRDKKTGNFKMDLVGSGFIPCGLKLEVFTLLEDGTEEVSDALIVDTKTASLFTETEIVFIVTPKDIANLSKNSDWKVRLLNGDRFVASQSLVLREKPTSMLWLIPVIVVVVVVIAGVIVALLLIWKCCSKKPVEKKEEMTETVDKVTLTTKDSGVDQPENESSVEQAVNVSDMSSKSDAENNQEPDSSPETKIDE</sequence>
<comment type="caution">
    <text evidence="4">The sequence shown here is derived from an EMBL/GenBank/DDBJ whole genome shotgun (WGS) entry which is preliminary data.</text>
</comment>
<evidence type="ECO:0000313" key="4">
    <source>
        <dbReference type="EMBL" id="KAK2945659.1"/>
    </source>
</evidence>
<protein>
    <submittedName>
        <fullName evidence="4">Uncharacterized protein</fullName>
    </submittedName>
</protein>
<evidence type="ECO:0000256" key="1">
    <source>
        <dbReference type="SAM" id="MobiDB-lite"/>
    </source>
</evidence>
<dbReference type="InterPro" id="IPR011050">
    <property type="entry name" value="Pectin_lyase_fold/virulence"/>
</dbReference>